<dbReference type="OrthoDB" id="9814427at2"/>
<dbReference type="Gene3D" id="3.40.50.2300">
    <property type="match status" value="2"/>
</dbReference>
<proteinExistence type="inferred from homology"/>
<evidence type="ECO:0000259" key="4">
    <source>
        <dbReference type="Pfam" id="PF13407"/>
    </source>
</evidence>
<keyword evidence="3" id="KW-0732">Signal</keyword>
<dbReference type="AlphaFoldDB" id="A0A5C1QPI5"/>
<accession>A0A5C1QPI5</accession>
<protein>
    <submittedName>
        <fullName evidence="5">Transcriptional regulator</fullName>
    </submittedName>
</protein>
<dbReference type="EMBL" id="CP036150">
    <property type="protein sequence ID" value="QEN09903.1"/>
    <property type="molecule type" value="Genomic_DNA"/>
</dbReference>
<evidence type="ECO:0000313" key="6">
    <source>
        <dbReference type="Proteomes" id="UP000324209"/>
    </source>
</evidence>
<evidence type="ECO:0000256" key="2">
    <source>
        <dbReference type="ARBA" id="ARBA00007639"/>
    </source>
</evidence>
<dbReference type="GO" id="GO:0030313">
    <property type="term" value="C:cell envelope"/>
    <property type="evidence" value="ECO:0007669"/>
    <property type="project" value="UniProtKB-SubCell"/>
</dbReference>
<sequence>MVAFSAVANGQKDAAEGPLQLKAVGVTLGDIGNPFFFQMGEGAKAAAMEIGGANVRVAVESAQYDLNKQVSQIENFIASGVQIIVLNAVDSKGIAPAVRRAVEAGVIVIAADVGAEGGVNATVTSNNYQAGVQAGEYIVKKLGGKGKVVIANGPPVTAVIDRVNGAKEVFAKNPGIEILSDNQNAGGSRDGGLNVMQDLLTAFPVIDAVFAINDPTGIGCELAIKQAKRESEMFVVGVDGSPDGEVAITQKGSIFEATPAQDPYTMAKTAVEIGWEIMQGNKPAEETILIPVELITADNVASYKGWTSK</sequence>
<evidence type="ECO:0000256" key="1">
    <source>
        <dbReference type="ARBA" id="ARBA00004196"/>
    </source>
</evidence>
<evidence type="ECO:0000313" key="5">
    <source>
        <dbReference type="EMBL" id="QEN09903.1"/>
    </source>
</evidence>
<keyword evidence="6" id="KW-1185">Reference proteome</keyword>
<dbReference type="KEGG" id="ock:EXM22_10360"/>
<dbReference type="PANTHER" id="PTHR46847:SF2">
    <property type="entry name" value="ABC TRANSPORTER SUGAR-BINDING PROTEIN"/>
    <property type="match status" value="1"/>
</dbReference>
<feature type="domain" description="Periplasmic binding protein" evidence="4">
    <location>
        <begin position="24"/>
        <end position="282"/>
    </location>
</feature>
<name>A0A5C1QPI5_9SPIO</name>
<dbReference type="CDD" id="cd06321">
    <property type="entry name" value="PBP1_ABC_sugar_binding-like"/>
    <property type="match status" value="1"/>
</dbReference>
<dbReference type="Pfam" id="PF13407">
    <property type="entry name" value="Peripla_BP_4"/>
    <property type="match status" value="1"/>
</dbReference>
<evidence type="ECO:0000256" key="3">
    <source>
        <dbReference type="ARBA" id="ARBA00022729"/>
    </source>
</evidence>
<dbReference type="InterPro" id="IPR025997">
    <property type="entry name" value="SBP_2_dom"/>
</dbReference>
<gene>
    <name evidence="5" type="ORF">EXM22_10360</name>
</gene>
<organism evidence="5 6">
    <name type="scientific">Oceanispirochaeta crateris</name>
    <dbReference type="NCBI Taxonomy" id="2518645"/>
    <lineage>
        <taxon>Bacteria</taxon>
        <taxon>Pseudomonadati</taxon>
        <taxon>Spirochaetota</taxon>
        <taxon>Spirochaetia</taxon>
        <taxon>Spirochaetales</taxon>
        <taxon>Spirochaetaceae</taxon>
        <taxon>Oceanispirochaeta</taxon>
    </lineage>
</organism>
<comment type="similarity">
    <text evidence="2">Belongs to the bacterial solute-binding protein 2 family.</text>
</comment>
<dbReference type="PANTHER" id="PTHR46847">
    <property type="entry name" value="D-ALLOSE-BINDING PERIPLASMIC PROTEIN-RELATED"/>
    <property type="match status" value="1"/>
</dbReference>
<dbReference type="InterPro" id="IPR028082">
    <property type="entry name" value="Peripla_BP_I"/>
</dbReference>
<comment type="subcellular location">
    <subcellularLocation>
        <location evidence="1">Cell envelope</location>
    </subcellularLocation>
</comment>
<dbReference type="SUPFAM" id="SSF53822">
    <property type="entry name" value="Periplasmic binding protein-like I"/>
    <property type="match status" value="1"/>
</dbReference>
<dbReference type="GO" id="GO:0030246">
    <property type="term" value="F:carbohydrate binding"/>
    <property type="evidence" value="ECO:0007669"/>
    <property type="project" value="UniProtKB-ARBA"/>
</dbReference>
<reference evidence="5 6" key="1">
    <citation type="submission" date="2019-02" db="EMBL/GenBank/DDBJ databases">
        <title>Complete Genome Sequence and Methylome Analysis of free living Spirochaetas.</title>
        <authorList>
            <person name="Fomenkov A."/>
            <person name="Dubinina G."/>
            <person name="Leshcheva N."/>
            <person name="Mikheeva N."/>
            <person name="Grabovich M."/>
            <person name="Vincze T."/>
            <person name="Roberts R.J."/>
        </authorList>
    </citation>
    <scope>NUCLEOTIDE SEQUENCE [LARGE SCALE GENOMIC DNA]</scope>
    <source>
        <strain evidence="5 6">K2</strain>
    </source>
</reference>
<dbReference type="Proteomes" id="UP000324209">
    <property type="component" value="Chromosome"/>
</dbReference>